<accession>A0A5B7H6V9</accession>
<sequence>MRTHRAIFQLDNGCQVRIYRISTLPDDSLHAKKGDVEKRLAQSAAGRLGRGDSGSGGGDGCGVMWRRVESQQYD</sequence>
<gene>
    <name evidence="2" type="ORF">E2C01_060965</name>
</gene>
<proteinExistence type="predicted"/>
<evidence type="ECO:0000313" key="3">
    <source>
        <dbReference type="Proteomes" id="UP000324222"/>
    </source>
</evidence>
<reference evidence="2 3" key="1">
    <citation type="submission" date="2019-05" db="EMBL/GenBank/DDBJ databases">
        <title>Another draft genome of Portunus trituberculatus and its Hox gene families provides insights of decapod evolution.</title>
        <authorList>
            <person name="Jeong J.-H."/>
            <person name="Song I."/>
            <person name="Kim S."/>
            <person name="Choi T."/>
            <person name="Kim D."/>
            <person name="Ryu S."/>
            <person name="Kim W."/>
        </authorList>
    </citation>
    <scope>NUCLEOTIDE SEQUENCE [LARGE SCALE GENOMIC DNA]</scope>
    <source>
        <tissue evidence="2">Muscle</tissue>
    </source>
</reference>
<evidence type="ECO:0000313" key="2">
    <source>
        <dbReference type="EMBL" id="MPC66812.1"/>
    </source>
</evidence>
<evidence type="ECO:0000256" key="1">
    <source>
        <dbReference type="SAM" id="MobiDB-lite"/>
    </source>
</evidence>
<feature type="region of interest" description="Disordered" evidence="1">
    <location>
        <begin position="40"/>
        <end position="63"/>
    </location>
</feature>
<name>A0A5B7H6V9_PORTR</name>
<comment type="caution">
    <text evidence="2">The sequence shown here is derived from an EMBL/GenBank/DDBJ whole genome shotgun (WGS) entry which is preliminary data.</text>
</comment>
<dbReference type="Proteomes" id="UP000324222">
    <property type="component" value="Unassembled WGS sequence"/>
</dbReference>
<feature type="compositionally biased region" description="Gly residues" evidence="1">
    <location>
        <begin position="51"/>
        <end position="61"/>
    </location>
</feature>
<dbReference type="AlphaFoldDB" id="A0A5B7H6V9"/>
<dbReference type="EMBL" id="VSRR010025325">
    <property type="protein sequence ID" value="MPC66812.1"/>
    <property type="molecule type" value="Genomic_DNA"/>
</dbReference>
<organism evidence="2 3">
    <name type="scientific">Portunus trituberculatus</name>
    <name type="common">Swimming crab</name>
    <name type="synonym">Neptunus trituberculatus</name>
    <dbReference type="NCBI Taxonomy" id="210409"/>
    <lineage>
        <taxon>Eukaryota</taxon>
        <taxon>Metazoa</taxon>
        <taxon>Ecdysozoa</taxon>
        <taxon>Arthropoda</taxon>
        <taxon>Crustacea</taxon>
        <taxon>Multicrustacea</taxon>
        <taxon>Malacostraca</taxon>
        <taxon>Eumalacostraca</taxon>
        <taxon>Eucarida</taxon>
        <taxon>Decapoda</taxon>
        <taxon>Pleocyemata</taxon>
        <taxon>Brachyura</taxon>
        <taxon>Eubrachyura</taxon>
        <taxon>Portunoidea</taxon>
        <taxon>Portunidae</taxon>
        <taxon>Portuninae</taxon>
        <taxon>Portunus</taxon>
    </lineage>
</organism>
<protein>
    <submittedName>
        <fullName evidence="2">Uncharacterized protein</fullName>
    </submittedName>
</protein>
<keyword evidence="3" id="KW-1185">Reference proteome</keyword>